<accession>A0A0F9GAC3</accession>
<dbReference type="EMBL" id="LAZR01018594">
    <property type="protein sequence ID" value="KKL95794.1"/>
    <property type="molecule type" value="Genomic_DNA"/>
</dbReference>
<sequence length="87" mass="9188">MTGFNKGSRLRNRATAGHFSRYGTPASRSACVLALMPSWTLDRGHSLETALGKMVRSVIVPDYPAKAEVLAEARVLLAEGLADGGAS</sequence>
<organism evidence="1">
    <name type="scientific">marine sediment metagenome</name>
    <dbReference type="NCBI Taxonomy" id="412755"/>
    <lineage>
        <taxon>unclassified sequences</taxon>
        <taxon>metagenomes</taxon>
        <taxon>ecological metagenomes</taxon>
    </lineage>
</organism>
<evidence type="ECO:0000313" key="1">
    <source>
        <dbReference type="EMBL" id="KKL95794.1"/>
    </source>
</evidence>
<protein>
    <submittedName>
        <fullName evidence="1">Uncharacterized protein</fullName>
    </submittedName>
</protein>
<gene>
    <name evidence="1" type="ORF">LCGC14_1851030</name>
</gene>
<reference evidence="1" key="1">
    <citation type="journal article" date="2015" name="Nature">
        <title>Complex archaea that bridge the gap between prokaryotes and eukaryotes.</title>
        <authorList>
            <person name="Spang A."/>
            <person name="Saw J.H."/>
            <person name="Jorgensen S.L."/>
            <person name="Zaremba-Niedzwiedzka K."/>
            <person name="Martijn J."/>
            <person name="Lind A.E."/>
            <person name="van Eijk R."/>
            <person name="Schleper C."/>
            <person name="Guy L."/>
            <person name="Ettema T.J."/>
        </authorList>
    </citation>
    <scope>NUCLEOTIDE SEQUENCE</scope>
</reference>
<name>A0A0F9GAC3_9ZZZZ</name>
<comment type="caution">
    <text evidence="1">The sequence shown here is derived from an EMBL/GenBank/DDBJ whole genome shotgun (WGS) entry which is preliminary data.</text>
</comment>
<dbReference type="AlphaFoldDB" id="A0A0F9GAC3"/>
<proteinExistence type="predicted"/>